<accession>T1B9Y3</accession>
<comment type="caution">
    <text evidence="1">The sequence shown here is derived from an EMBL/GenBank/DDBJ whole genome shotgun (WGS) entry which is preliminary data.</text>
</comment>
<dbReference type="SUPFAM" id="SSF52540">
    <property type="entry name" value="P-loop containing nucleoside triphosphate hydrolases"/>
    <property type="match status" value="1"/>
</dbReference>
<sequence>MGNEAMLIGLLGLKGSGKDTAAGILAGRGFFRMAFADELYAEAAAGFSVTPHFLARRDTKETVLERLALRHCRDAQFVGLFTAEQARGGLTVEEVFGAPRSPRWVLQQWGTEYRRRAPFGHDGYWVEPLMRKIDAKPKATRIVLTDVRAPIEVENIRARGGVLVRIRRRSVERQDAEAVA</sequence>
<dbReference type="Gene3D" id="3.40.50.300">
    <property type="entry name" value="P-loop containing nucleotide triphosphate hydrolases"/>
    <property type="match status" value="1"/>
</dbReference>
<protein>
    <recommendedName>
        <fullName evidence="2">Deoxynucleotide monophosphate kinase</fullName>
    </recommendedName>
</protein>
<dbReference type="InterPro" id="IPR027417">
    <property type="entry name" value="P-loop_NTPase"/>
</dbReference>
<evidence type="ECO:0000313" key="1">
    <source>
        <dbReference type="EMBL" id="EQD51050.1"/>
    </source>
</evidence>
<gene>
    <name evidence="1" type="ORF">B2A_07073</name>
</gene>
<evidence type="ECO:0008006" key="2">
    <source>
        <dbReference type="Google" id="ProtNLM"/>
    </source>
</evidence>
<proteinExistence type="predicted"/>
<feature type="non-terminal residue" evidence="1">
    <location>
        <position position="180"/>
    </location>
</feature>
<organism evidence="1">
    <name type="scientific">mine drainage metagenome</name>
    <dbReference type="NCBI Taxonomy" id="410659"/>
    <lineage>
        <taxon>unclassified sequences</taxon>
        <taxon>metagenomes</taxon>
        <taxon>ecological metagenomes</taxon>
    </lineage>
</organism>
<reference evidence="1" key="1">
    <citation type="submission" date="2013-08" db="EMBL/GenBank/DDBJ databases">
        <authorList>
            <person name="Mendez C."/>
            <person name="Richter M."/>
            <person name="Ferrer M."/>
            <person name="Sanchez J."/>
        </authorList>
    </citation>
    <scope>NUCLEOTIDE SEQUENCE</scope>
</reference>
<dbReference type="AlphaFoldDB" id="T1B9Y3"/>
<name>T1B9Y3_9ZZZZ</name>
<dbReference type="EMBL" id="AUZZ01005060">
    <property type="protein sequence ID" value="EQD51050.1"/>
    <property type="molecule type" value="Genomic_DNA"/>
</dbReference>
<reference evidence="1" key="2">
    <citation type="journal article" date="2014" name="ISME J.">
        <title>Microbial stratification in low pH oxic and suboxic macroscopic growths along an acid mine drainage.</title>
        <authorList>
            <person name="Mendez-Garcia C."/>
            <person name="Mesa V."/>
            <person name="Sprenger R.R."/>
            <person name="Richter M."/>
            <person name="Diez M.S."/>
            <person name="Solano J."/>
            <person name="Bargiela R."/>
            <person name="Golyshina O.V."/>
            <person name="Manteca A."/>
            <person name="Ramos J.L."/>
            <person name="Gallego J.R."/>
            <person name="Llorente I."/>
            <person name="Martins Dos Santos V.A."/>
            <person name="Jensen O.N."/>
            <person name="Pelaez A.I."/>
            <person name="Sanchez J."/>
            <person name="Ferrer M."/>
        </authorList>
    </citation>
    <scope>NUCLEOTIDE SEQUENCE</scope>
</reference>